<dbReference type="InterPro" id="IPR010921">
    <property type="entry name" value="Trp_repressor/repl_initiator"/>
</dbReference>
<name>A0A202CA57_9FLAO</name>
<accession>A0A202CA57</accession>
<dbReference type="AlphaFoldDB" id="A0A202CA57"/>
<sequence length="110" mass="13377">MKELKKPNYKRIYNDLLSEKYPEKKEKCTKLLSKKHLSFVDIIRLNELIFGKNNEAFNQQYRSYDKKTISEILEYQKKNNLNNSQLASHFKMSRNTVTKWKKIKEINFIR</sequence>
<dbReference type="RefSeq" id="WP_087706853.1">
    <property type="nucleotide sequence ID" value="NZ_JBBCYW010000026.1"/>
</dbReference>
<keyword evidence="2" id="KW-1185">Reference proteome</keyword>
<dbReference type="SUPFAM" id="SSF48295">
    <property type="entry name" value="TrpR-like"/>
    <property type="match status" value="1"/>
</dbReference>
<dbReference type="Proteomes" id="UP000196355">
    <property type="component" value="Unassembled WGS sequence"/>
</dbReference>
<dbReference type="Gene3D" id="1.10.10.60">
    <property type="entry name" value="Homeodomain-like"/>
    <property type="match status" value="1"/>
</dbReference>
<organism evidence="1 2">
    <name type="scientific">Chryseobacterium mucoviscidosis</name>
    <dbReference type="NCBI Taxonomy" id="1945581"/>
    <lineage>
        <taxon>Bacteria</taxon>
        <taxon>Pseudomonadati</taxon>
        <taxon>Bacteroidota</taxon>
        <taxon>Flavobacteriia</taxon>
        <taxon>Flavobacteriales</taxon>
        <taxon>Weeksellaceae</taxon>
        <taxon>Chryseobacterium group</taxon>
        <taxon>Chryseobacterium</taxon>
    </lineage>
</organism>
<gene>
    <name evidence="1" type="ORF">B0E34_03670</name>
</gene>
<comment type="caution">
    <text evidence="1">The sequence shown here is derived from an EMBL/GenBank/DDBJ whole genome shotgun (WGS) entry which is preliminary data.</text>
</comment>
<dbReference type="EMBL" id="MVAG01000074">
    <property type="protein sequence ID" value="OVE60709.1"/>
    <property type="molecule type" value="Genomic_DNA"/>
</dbReference>
<evidence type="ECO:0000313" key="1">
    <source>
        <dbReference type="EMBL" id="OVE60709.1"/>
    </source>
</evidence>
<reference evidence="2" key="1">
    <citation type="submission" date="2017-02" db="EMBL/GenBank/DDBJ databases">
        <authorList>
            <person name="Tetz G."/>
            <person name="Tetz V."/>
        </authorList>
    </citation>
    <scope>NUCLEOTIDE SEQUENCE [LARGE SCALE GENOMIC DNA]</scope>
    <source>
        <strain evidence="2">VT16-26</strain>
    </source>
</reference>
<protein>
    <submittedName>
        <fullName evidence="1">Transposase</fullName>
    </submittedName>
</protein>
<proteinExistence type="predicted"/>
<evidence type="ECO:0000313" key="2">
    <source>
        <dbReference type="Proteomes" id="UP000196355"/>
    </source>
</evidence>
<dbReference type="GO" id="GO:0043565">
    <property type="term" value="F:sequence-specific DNA binding"/>
    <property type="evidence" value="ECO:0007669"/>
    <property type="project" value="InterPro"/>
</dbReference>